<name>A0ABN1KMQ6_9BURK</name>
<gene>
    <name evidence="2" type="ORF">GCM10009107_63580</name>
</gene>
<dbReference type="Gene3D" id="3.40.630.30">
    <property type="match status" value="1"/>
</dbReference>
<sequence length="206" mass="22318">MKLADLAAAPDQRRTARLLLRVPGPADGALLMDSFNASLPAYRFIHWAQRRSGPFTLQEAADLGGRLLGYHRSGSSLHYLVLRTAEAGAEAGAVVGLIDLHSFDFEAPRVELGYVGDVRQAGRGLMREAVMAATEIAFELGFIRVQALSDARNTRALHFAESLPGFRREGELRGYEPDPWGAPTTQVMFAALRPGLVLATEPPPAP</sequence>
<dbReference type="InterPro" id="IPR016181">
    <property type="entry name" value="Acyl_CoA_acyltransferase"/>
</dbReference>
<dbReference type="PROSITE" id="PS51186">
    <property type="entry name" value="GNAT"/>
    <property type="match status" value="1"/>
</dbReference>
<protein>
    <recommendedName>
        <fullName evidence="1">N-acetyltransferase domain-containing protein</fullName>
    </recommendedName>
</protein>
<dbReference type="PANTHER" id="PTHR43441:SF3">
    <property type="entry name" value="ACETYLTRANSFERASE"/>
    <property type="match status" value="1"/>
</dbReference>
<comment type="caution">
    <text evidence="2">The sequence shown here is derived from an EMBL/GenBank/DDBJ whole genome shotgun (WGS) entry which is preliminary data.</text>
</comment>
<dbReference type="InterPro" id="IPR051908">
    <property type="entry name" value="Ribosomal_N-acetyltransferase"/>
</dbReference>
<feature type="domain" description="N-acetyltransferase" evidence="1">
    <location>
        <begin position="18"/>
        <end position="193"/>
    </location>
</feature>
<dbReference type="RefSeq" id="WP_141289032.1">
    <property type="nucleotide sequence ID" value="NZ_BAAAEW010000052.1"/>
</dbReference>
<dbReference type="Proteomes" id="UP001500279">
    <property type="component" value="Unassembled WGS sequence"/>
</dbReference>
<proteinExistence type="predicted"/>
<evidence type="ECO:0000313" key="3">
    <source>
        <dbReference type="Proteomes" id="UP001500279"/>
    </source>
</evidence>
<dbReference type="Pfam" id="PF13302">
    <property type="entry name" value="Acetyltransf_3"/>
    <property type="match status" value="1"/>
</dbReference>
<dbReference type="PANTHER" id="PTHR43441">
    <property type="entry name" value="RIBOSOMAL-PROTEIN-SERINE ACETYLTRANSFERASE"/>
    <property type="match status" value="1"/>
</dbReference>
<organism evidence="2 3">
    <name type="scientific">Ideonella azotifigens</name>
    <dbReference type="NCBI Taxonomy" id="513160"/>
    <lineage>
        <taxon>Bacteria</taxon>
        <taxon>Pseudomonadati</taxon>
        <taxon>Pseudomonadota</taxon>
        <taxon>Betaproteobacteria</taxon>
        <taxon>Burkholderiales</taxon>
        <taxon>Sphaerotilaceae</taxon>
        <taxon>Ideonella</taxon>
    </lineage>
</organism>
<dbReference type="InterPro" id="IPR000182">
    <property type="entry name" value="GNAT_dom"/>
</dbReference>
<evidence type="ECO:0000313" key="2">
    <source>
        <dbReference type="EMBL" id="GAA0771195.1"/>
    </source>
</evidence>
<dbReference type="EMBL" id="BAAAEW010000052">
    <property type="protein sequence ID" value="GAA0771195.1"/>
    <property type="molecule type" value="Genomic_DNA"/>
</dbReference>
<evidence type="ECO:0000259" key="1">
    <source>
        <dbReference type="PROSITE" id="PS51186"/>
    </source>
</evidence>
<dbReference type="SUPFAM" id="SSF55729">
    <property type="entry name" value="Acyl-CoA N-acyltransferases (Nat)"/>
    <property type="match status" value="1"/>
</dbReference>
<reference evidence="2 3" key="1">
    <citation type="journal article" date="2019" name="Int. J. Syst. Evol. Microbiol.">
        <title>The Global Catalogue of Microorganisms (GCM) 10K type strain sequencing project: providing services to taxonomists for standard genome sequencing and annotation.</title>
        <authorList>
            <consortium name="The Broad Institute Genomics Platform"/>
            <consortium name="The Broad Institute Genome Sequencing Center for Infectious Disease"/>
            <person name="Wu L."/>
            <person name="Ma J."/>
        </authorList>
    </citation>
    <scope>NUCLEOTIDE SEQUENCE [LARGE SCALE GENOMIC DNA]</scope>
    <source>
        <strain evidence="2 3">JCM 15503</strain>
    </source>
</reference>
<keyword evidence="3" id="KW-1185">Reference proteome</keyword>
<accession>A0ABN1KMQ6</accession>